<dbReference type="PRINTS" id="PR00080">
    <property type="entry name" value="SDRFAMILY"/>
</dbReference>
<dbReference type="SUPFAM" id="SSF51735">
    <property type="entry name" value="NAD(P)-binding Rossmann-fold domains"/>
    <property type="match status" value="1"/>
</dbReference>
<name>A0ABP6WJT6_9ACTN</name>
<evidence type="ECO:0000259" key="5">
    <source>
        <dbReference type="SMART" id="SM00822"/>
    </source>
</evidence>
<comment type="similarity">
    <text evidence="1 4">Belongs to the short-chain dehydrogenases/reductases (SDR) family.</text>
</comment>
<dbReference type="InterPro" id="IPR057326">
    <property type="entry name" value="KR_dom"/>
</dbReference>
<dbReference type="PANTHER" id="PTHR43490:SF99">
    <property type="entry name" value="SHORT-CHAIN DEHYDROGENASE_REDUCTASE"/>
    <property type="match status" value="1"/>
</dbReference>
<dbReference type="SMART" id="SM00822">
    <property type="entry name" value="PKS_KR"/>
    <property type="match status" value="1"/>
</dbReference>
<keyword evidence="7" id="KW-1185">Reference proteome</keyword>
<comment type="caution">
    <text evidence="6">The sequence shown here is derived from an EMBL/GenBank/DDBJ whole genome shotgun (WGS) entry which is preliminary data.</text>
</comment>
<gene>
    <name evidence="6" type="ORF">GCM10022197_04530</name>
</gene>
<evidence type="ECO:0000313" key="6">
    <source>
        <dbReference type="EMBL" id="GAA3552575.1"/>
    </source>
</evidence>
<dbReference type="PROSITE" id="PS00061">
    <property type="entry name" value="ADH_SHORT"/>
    <property type="match status" value="1"/>
</dbReference>
<dbReference type="InterPro" id="IPR045313">
    <property type="entry name" value="CBR1-like"/>
</dbReference>
<accession>A0ABP6WJT6</accession>
<dbReference type="PRINTS" id="PR00081">
    <property type="entry name" value="GDHRDH"/>
</dbReference>
<evidence type="ECO:0000313" key="7">
    <source>
        <dbReference type="Proteomes" id="UP001500767"/>
    </source>
</evidence>
<dbReference type="Proteomes" id="UP001500767">
    <property type="component" value="Unassembled WGS sequence"/>
</dbReference>
<dbReference type="CDD" id="cd05324">
    <property type="entry name" value="carb_red_PTCR-like_SDR_c"/>
    <property type="match status" value="1"/>
</dbReference>
<organism evidence="6 7">
    <name type="scientific">Microlunatus spumicola</name>
    <dbReference type="NCBI Taxonomy" id="81499"/>
    <lineage>
        <taxon>Bacteria</taxon>
        <taxon>Bacillati</taxon>
        <taxon>Actinomycetota</taxon>
        <taxon>Actinomycetes</taxon>
        <taxon>Propionibacteriales</taxon>
        <taxon>Propionibacteriaceae</taxon>
        <taxon>Microlunatus</taxon>
    </lineage>
</organism>
<evidence type="ECO:0000256" key="2">
    <source>
        <dbReference type="ARBA" id="ARBA00022857"/>
    </source>
</evidence>
<evidence type="ECO:0000256" key="1">
    <source>
        <dbReference type="ARBA" id="ARBA00006484"/>
    </source>
</evidence>
<proteinExistence type="inferred from homology"/>
<reference evidence="7" key="1">
    <citation type="journal article" date="2019" name="Int. J. Syst. Evol. Microbiol.">
        <title>The Global Catalogue of Microorganisms (GCM) 10K type strain sequencing project: providing services to taxonomists for standard genome sequencing and annotation.</title>
        <authorList>
            <consortium name="The Broad Institute Genomics Platform"/>
            <consortium name="The Broad Institute Genome Sequencing Center for Infectious Disease"/>
            <person name="Wu L."/>
            <person name="Ma J."/>
        </authorList>
    </citation>
    <scope>NUCLEOTIDE SEQUENCE [LARGE SCALE GENOMIC DNA]</scope>
    <source>
        <strain evidence="7">JCM 16540</strain>
    </source>
</reference>
<dbReference type="RefSeq" id="WP_204912429.1">
    <property type="nucleotide sequence ID" value="NZ_BAAAYR010000001.1"/>
</dbReference>
<dbReference type="Pfam" id="PF00106">
    <property type="entry name" value="adh_short"/>
    <property type="match status" value="1"/>
</dbReference>
<dbReference type="InterPro" id="IPR002347">
    <property type="entry name" value="SDR_fam"/>
</dbReference>
<dbReference type="InterPro" id="IPR036291">
    <property type="entry name" value="NAD(P)-bd_dom_sf"/>
</dbReference>
<dbReference type="PANTHER" id="PTHR43490">
    <property type="entry name" value="(+)-NEOMENTHOL DEHYDROGENASE"/>
    <property type="match status" value="1"/>
</dbReference>
<dbReference type="EMBL" id="BAAAYR010000001">
    <property type="protein sequence ID" value="GAA3552575.1"/>
    <property type="molecule type" value="Genomic_DNA"/>
</dbReference>
<feature type="domain" description="Ketoreductase" evidence="5">
    <location>
        <begin position="6"/>
        <end position="202"/>
    </location>
</feature>
<sequence length="244" mass="25297">MTTTKQTALITGANKGIGFETARQLAHQGFTVWIGSRDQARGEAAVKELSVDGDVRIVGLDVTDADSVQAAAAHVGDATGPLDVLINNAGIALGAEDGPPSTIGLDTIRRTSDVNFYGVLRVTQAFLPLVRQAPAGRIVNVSSTSGSITALVDPESPLAQFPLSVAYSSSKTFLNALTASFAVELRGTPIKINSVCPGFNETDINGNTGTQHPSEGAKIVVRAARLPADGPSGTFFDEHGVVGW</sequence>
<protein>
    <submittedName>
        <fullName evidence="6">SDR family oxidoreductase</fullName>
    </submittedName>
</protein>
<evidence type="ECO:0000256" key="4">
    <source>
        <dbReference type="RuleBase" id="RU000363"/>
    </source>
</evidence>
<dbReference type="InterPro" id="IPR020904">
    <property type="entry name" value="Sc_DH/Rdtase_CS"/>
</dbReference>
<evidence type="ECO:0000256" key="3">
    <source>
        <dbReference type="ARBA" id="ARBA00023002"/>
    </source>
</evidence>
<dbReference type="Gene3D" id="3.40.50.720">
    <property type="entry name" value="NAD(P)-binding Rossmann-like Domain"/>
    <property type="match status" value="1"/>
</dbReference>
<keyword evidence="2" id="KW-0521">NADP</keyword>
<keyword evidence="3" id="KW-0560">Oxidoreductase</keyword>